<keyword evidence="4 7" id="KW-0689">Ribosomal protein</keyword>
<name>A0A0G0MR48_9BACT</name>
<dbReference type="GO" id="GO:0005829">
    <property type="term" value="C:cytosol"/>
    <property type="evidence" value="ECO:0007669"/>
    <property type="project" value="TreeGrafter"/>
</dbReference>
<dbReference type="Gene3D" id="1.20.58.110">
    <property type="entry name" value="Ribosomal protein S20"/>
    <property type="match status" value="1"/>
</dbReference>
<dbReference type="GO" id="GO:0006412">
    <property type="term" value="P:translation"/>
    <property type="evidence" value="ECO:0007669"/>
    <property type="project" value="UniProtKB-UniRule"/>
</dbReference>
<dbReference type="STRING" id="1619100.UT34_C0002G0100"/>
<dbReference type="GO" id="GO:0070181">
    <property type="term" value="F:small ribosomal subunit rRNA binding"/>
    <property type="evidence" value="ECO:0007669"/>
    <property type="project" value="TreeGrafter"/>
</dbReference>
<evidence type="ECO:0000256" key="4">
    <source>
        <dbReference type="ARBA" id="ARBA00022980"/>
    </source>
</evidence>
<keyword evidence="3 7" id="KW-0694">RNA-binding</keyword>
<gene>
    <name evidence="7" type="primary">rpsT</name>
    <name evidence="9" type="ORF">UT34_C0002G0100</name>
</gene>
<feature type="compositionally biased region" description="Basic residues" evidence="8">
    <location>
        <begin position="71"/>
        <end position="82"/>
    </location>
</feature>
<keyword evidence="2 7" id="KW-0699">rRNA-binding</keyword>
<evidence type="ECO:0000256" key="6">
    <source>
        <dbReference type="ARBA" id="ARBA00035136"/>
    </source>
</evidence>
<evidence type="ECO:0000313" key="9">
    <source>
        <dbReference type="EMBL" id="KKR05593.1"/>
    </source>
</evidence>
<protein>
    <recommendedName>
        <fullName evidence="6 7">Small ribosomal subunit protein bS20</fullName>
    </recommendedName>
</protein>
<dbReference type="Proteomes" id="UP000034799">
    <property type="component" value="Unassembled WGS sequence"/>
</dbReference>
<sequence>MANLKASIKDLRKTKKRTTFNTRLRDRIKRAVKKFNTFITKKEFDQASKLLPQLNKVLDKAAKENIMKQKTASRKVSRLSKKLNKEKSATDVKTAKKSS</sequence>
<feature type="compositionally biased region" description="Basic and acidic residues" evidence="8">
    <location>
        <begin position="83"/>
        <end position="99"/>
    </location>
</feature>
<reference evidence="9 10" key="1">
    <citation type="journal article" date="2015" name="Nature">
        <title>rRNA introns, odd ribosomes, and small enigmatic genomes across a large radiation of phyla.</title>
        <authorList>
            <person name="Brown C.T."/>
            <person name="Hug L.A."/>
            <person name="Thomas B.C."/>
            <person name="Sharon I."/>
            <person name="Castelle C.J."/>
            <person name="Singh A."/>
            <person name="Wilkins M.J."/>
            <person name="Williams K.H."/>
            <person name="Banfield J.F."/>
        </authorList>
    </citation>
    <scope>NUCLEOTIDE SEQUENCE [LARGE SCALE GENOMIC DNA]</scope>
</reference>
<dbReference type="PANTHER" id="PTHR33398">
    <property type="entry name" value="30S RIBOSOMAL PROTEIN S20"/>
    <property type="match status" value="1"/>
</dbReference>
<evidence type="ECO:0000256" key="1">
    <source>
        <dbReference type="ARBA" id="ARBA00007634"/>
    </source>
</evidence>
<evidence type="ECO:0000256" key="2">
    <source>
        <dbReference type="ARBA" id="ARBA00022730"/>
    </source>
</evidence>
<dbReference type="HAMAP" id="MF_00500">
    <property type="entry name" value="Ribosomal_bS20"/>
    <property type="match status" value="1"/>
</dbReference>
<evidence type="ECO:0000256" key="7">
    <source>
        <dbReference type="HAMAP-Rule" id="MF_00500"/>
    </source>
</evidence>
<organism evidence="9 10">
    <name type="scientific">candidate division WS6 bacterium GW2011_GWF2_39_15</name>
    <dbReference type="NCBI Taxonomy" id="1619100"/>
    <lineage>
        <taxon>Bacteria</taxon>
        <taxon>Candidatus Dojkabacteria</taxon>
    </lineage>
</organism>
<proteinExistence type="inferred from homology"/>
<dbReference type="PATRIC" id="fig|1619100.3.peg.646"/>
<dbReference type="PANTHER" id="PTHR33398:SF1">
    <property type="entry name" value="SMALL RIBOSOMAL SUBUNIT PROTEIN BS20C"/>
    <property type="match status" value="1"/>
</dbReference>
<keyword evidence="5 7" id="KW-0687">Ribonucleoprotein</keyword>
<dbReference type="Pfam" id="PF01649">
    <property type="entry name" value="Ribosomal_S20p"/>
    <property type="match status" value="1"/>
</dbReference>
<feature type="region of interest" description="Disordered" evidence="8">
    <location>
        <begin position="68"/>
        <end position="99"/>
    </location>
</feature>
<accession>A0A0G0MR48</accession>
<evidence type="ECO:0000256" key="5">
    <source>
        <dbReference type="ARBA" id="ARBA00023274"/>
    </source>
</evidence>
<dbReference type="GO" id="GO:0003735">
    <property type="term" value="F:structural constituent of ribosome"/>
    <property type="evidence" value="ECO:0007669"/>
    <property type="project" value="InterPro"/>
</dbReference>
<dbReference type="NCBIfam" id="TIGR00029">
    <property type="entry name" value="S20"/>
    <property type="match status" value="1"/>
</dbReference>
<dbReference type="SUPFAM" id="SSF46992">
    <property type="entry name" value="Ribosomal protein S20"/>
    <property type="match status" value="1"/>
</dbReference>
<dbReference type="InterPro" id="IPR036510">
    <property type="entry name" value="Ribosomal_bS20_sf"/>
</dbReference>
<comment type="function">
    <text evidence="7">Binds directly to 16S ribosomal RNA.</text>
</comment>
<evidence type="ECO:0000256" key="8">
    <source>
        <dbReference type="SAM" id="MobiDB-lite"/>
    </source>
</evidence>
<dbReference type="GO" id="GO:0015935">
    <property type="term" value="C:small ribosomal subunit"/>
    <property type="evidence" value="ECO:0007669"/>
    <property type="project" value="TreeGrafter"/>
</dbReference>
<comment type="caution">
    <text evidence="9">The sequence shown here is derived from an EMBL/GenBank/DDBJ whole genome shotgun (WGS) entry which is preliminary data.</text>
</comment>
<dbReference type="InterPro" id="IPR002583">
    <property type="entry name" value="Ribosomal_bS20"/>
</dbReference>
<evidence type="ECO:0000256" key="3">
    <source>
        <dbReference type="ARBA" id="ARBA00022884"/>
    </source>
</evidence>
<dbReference type="EMBL" id="LBWK01000002">
    <property type="protein sequence ID" value="KKR05593.1"/>
    <property type="molecule type" value="Genomic_DNA"/>
</dbReference>
<comment type="similarity">
    <text evidence="1 7">Belongs to the bacterial ribosomal protein bS20 family.</text>
</comment>
<evidence type="ECO:0000313" key="10">
    <source>
        <dbReference type="Proteomes" id="UP000034799"/>
    </source>
</evidence>
<dbReference type="AlphaFoldDB" id="A0A0G0MR48"/>